<dbReference type="InterPro" id="IPR023485">
    <property type="entry name" value="Ptyr_pPase"/>
</dbReference>
<organism evidence="3 4">
    <name type="scientific">Lacipirellula parvula</name>
    <dbReference type="NCBI Taxonomy" id="2650471"/>
    <lineage>
        <taxon>Bacteria</taxon>
        <taxon>Pseudomonadati</taxon>
        <taxon>Planctomycetota</taxon>
        <taxon>Planctomycetia</taxon>
        <taxon>Pirellulales</taxon>
        <taxon>Lacipirellulaceae</taxon>
        <taxon>Lacipirellula</taxon>
    </lineage>
</organism>
<dbReference type="GO" id="GO:0030612">
    <property type="term" value="F:arsenate reductase (thioredoxin) activity"/>
    <property type="evidence" value="ECO:0007669"/>
    <property type="project" value="UniProtKB-EC"/>
</dbReference>
<feature type="domain" description="Phosphotyrosine protein phosphatase I" evidence="2">
    <location>
        <begin position="12"/>
        <end position="146"/>
    </location>
</feature>
<dbReference type="InterPro" id="IPR036196">
    <property type="entry name" value="Ptyr_pPase_sf"/>
</dbReference>
<keyword evidence="3" id="KW-0560">Oxidoreductase</keyword>
<dbReference type="AlphaFoldDB" id="A0A5K7XB66"/>
<protein>
    <submittedName>
        <fullName evidence="3">Arsenate reductase</fullName>
        <ecNumber evidence="3">1.20.4.4</ecNumber>
    </submittedName>
</protein>
<dbReference type="PANTHER" id="PTHR43428:SF1">
    <property type="entry name" value="ARSENATE REDUCTASE"/>
    <property type="match status" value="1"/>
</dbReference>
<evidence type="ECO:0000313" key="4">
    <source>
        <dbReference type="Proteomes" id="UP000326837"/>
    </source>
</evidence>
<dbReference type="Gene3D" id="3.40.50.2300">
    <property type="match status" value="1"/>
</dbReference>
<dbReference type="SUPFAM" id="SSF52788">
    <property type="entry name" value="Phosphotyrosine protein phosphatases I"/>
    <property type="match status" value="1"/>
</dbReference>
<accession>A0A5K7XB66</accession>
<evidence type="ECO:0000256" key="1">
    <source>
        <dbReference type="ARBA" id="ARBA00022849"/>
    </source>
</evidence>
<keyword evidence="1" id="KW-0059">Arsenical resistance</keyword>
<dbReference type="Proteomes" id="UP000326837">
    <property type="component" value="Chromosome"/>
</dbReference>
<keyword evidence="4" id="KW-1185">Reference proteome</keyword>
<dbReference type="PANTHER" id="PTHR43428">
    <property type="entry name" value="ARSENATE REDUCTASE"/>
    <property type="match status" value="1"/>
</dbReference>
<dbReference type="GO" id="GO:0046685">
    <property type="term" value="P:response to arsenic-containing substance"/>
    <property type="evidence" value="ECO:0007669"/>
    <property type="project" value="UniProtKB-KW"/>
</dbReference>
<dbReference type="Pfam" id="PF01451">
    <property type="entry name" value="LMWPc"/>
    <property type="match status" value="1"/>
</dbReference>
<evidence type="ECO:0000313" key="3">
    <source>
        <dbReference type="EMBL" id="BBO32071.1"/>
    </source>
</evidence>
<dbReference type="EMBL" id="AP021861">
    <property type="protein sequence ID" value="BBO32071.1"/>
    <property type="molecule type" value="Genomic_DNA"/>
</dbReference>
<proteinExistence type="predicted"/>
<sequence>MRISQWGTTQVKKVLVLCTGNSCRSQMAEALWNKLGEGEWQAVSAGSKPAGYVHPMAIEVMKDLGVDLSSATSKHVEQFDKEAFDVVVTVCDNAKEACPFFPNAKRTLHWPFEDPADFEGDETERRAGFARVRDEILASIIKYLSLPGQ</sequence>
<dbReference type="KEGG" id="lpav:PLANPX_1683"/>
<gene>
    <name evidence="3" type="ORF">PLANPX_1683</name>
</gene>
<dbReference type="EC" id="1.20.4.4" evidence="3"/>
<dbReference type="SMART" id="SM00226">
    <property type="entry name" value="LMWPc"/>
    <property type="match status" value="1"/>
</dbReference>
<reference evidence="4" key="1">
    <citation type="submission" date="2019-10" db="EMBL/GenBank/DDBJ databases">
        <title>Lacipirellula parvula gen. nov., sp. nov., representing a lineage of planctomycetes widespread in freshwater anoxic habitats, and description of the family Lacipirellulaceae.</title>
        <authorList>
            <person name="Dedysh S.N."/>
            <person name="Kulichevskaya I.S."/>
            <person name="Beletsky A.V."/>
            <person name="Rakitin A.L."/>
            <person name="Mardanov A.V."/>
            <person name="Ivanova A.A."/>
            <person name="Saltykova V.X."/>
            <person name="Rijpstra W.I.C."/>
            <person name="Sinninghe Damste J.S."/>
            <person name="Ravin N.V."/>
        </authorList>
    </citation>
    <scope>NUCLEOTIDE SEQUENCE [LARGE SCALE GENOMIC DNA]</scope>
    <source>
        <strain evidence="4">PX69</strain>
    </source>
</reference>
<dbReference type="CDD" id="cd16345">
    <property type="entry name" value="LMWP_ArsC"/>
    <property type="match status" value="1"/>
</dbReference>
<evidence type="ECO:0000259" key="2">
    <source>
        <dbReference type="SMART" id="SM00226"/>
    </source>
</evidence>
<name>A0A5K7XB66_9BACT</name>